<proteinExistence type="predicted"/>
<organism evidence="1 2">
    <name type="scientific">Methylobacterium aerolatum</name>
    <dbReference type="NCBI Taxonomy" id="418708"/>
    <lineage>
        <taxon>Bacteria</taxon>
        <taxon>Pseudomonadati</taxon>
        <taxon>Pseudomonadota</taxon>
        <taxon>Alphaproteobacteria</taxon>
        <taxon>Hyphomicrobiales</taxon>
        <taxon>Methylobacteriaceae</taxon>
        <taxon>Methylobacterium</taxon>
    </lineage>
</organism>
<name>A0ABU0I3H7_9HYPH</name>
<evidence type="ECO:0000313" key="2">
    <source>
        <dbReference type="Proteomes" id="UP001231124"/>
    </source>
</evidence>
<dbReference type="EMBL" id="JAUSVP010000009">
    <property type="protein sequence ID" value="MDQ0448588.1"/>
    <property type="molecule type" value="Genomic_DNA"/>
</dbReference>
<evidence type="ECO:0000313" key="1">
    <source>
        <dbReference type="EMBL" id="MDQ0448588.1"/>
    </source>
</evidence>
<accession>A0ABU0I3H7</accession>
<sequence length="211" mass="23074">MSVFQWHKCLLNINVTGSVNWGNMAMKLVRYPAAMKTKYRVFTCLLAPACLLIHSEVASAECLRSKYKASVTKAFVANFVGIDKKTQAIVTESHNELKYCLSGSRVTADLDNLSAELNGGKATLSQVRDGVPVTFFLEGTRSGNIYTFHSGFTGEFGMTGKGVLDVYVKFSVKGSQCKIIAGHAYNTSLNRSGLGVARNENFLSNIECQFD</sequence>
<reference evidence="1 2" key="1">
    <citation type="submission" date="2023-07" db="EMBL/GenBank/DDBJ databases">
        <title>Genomic Encyclopedia of Type Strains, Phase IV (KMG-IV): sequencing the most valuable type-strain genomes for metagenomic binning, comparative biology and taxonomic classification.</title>
        <authorList>
            <person name="Goeker M."/>
        </authorList>
    </citation>
    <scope>NUCLEOTIDE SEQUENCE [LARGE SCALE GENOMIC DNA]</scope>
    <source>
        <strain evidence="1 2">DSM 19013</strain>
    </source>
</reference>
<gene>
    <name evidence="1" type="ORF">QO012_003099</name>
</gene>
<dbReference type="RefSeq" id="WP_238201003.1">
    <property type="nucleotide sequence ID" value="NZ_BPQE01000001.1"/>
</dbReference>
<keyword evidence="2" id="KW-1185">Reference proteome</keyword>
<protein>
    <submittedName>
        <fullName evidence="1">Uncharacterized protein</fullName>
    </submittedName>
</protein>
<dbReference type="Proteomes" id="UP001231124">
    <property type="component" value="Unassembled WGS sequence"/>
</dbReference>
<comment type="caution">
    <text evidence="1">The sequence shown here is derived from an EMBL/GenBank/DDBJ whole genome shotgun (WGS) entry which is preliminary data.</text>
</comment>